<feature type="compositionally biased region" description="Basic and acidic residues" evidence="1">
    <location>
        <begin position="272"/>
        <end position="289"/>
    </location>
</feature>
<feature type="compositionally biased region" description="Basic and acidic residues" evidence="1">
    <location>
        <begin position="383"/>
        <end position="396"/>
    </location>
</feature>
<feature type="compositionally biased region" description="Polar residues" evidence="1">
    <location>
        <begin position="261"/>
        <end position="271"/>
    </location>
</feature>
<feature type="compositionally biased region" description="Basic and acidic residues" evidence="1">
    <location>
        <begin position="246"/>
        <end position="260"/>
    </location>
</feature>
<proteinExistence type="predicted"/>
<dbReference type="OrthoDB" id="3903267at2759"/>
<dbReference type="AlphaFoldDB" id="A0A179IED7"/>
<protein>
    <submittedName>
        <fullName evidence="2">Uncharacterized protein</fullName>
    </submittedName>
</protein>
<dbReference type="Proteomes" id="UP000243081">
    <property type="component" value="Unassembled WGS sequence"/>
</dbReference>
<accession>A0A179IED7</accession>
<feature type="compositionally biased region" description="Polar residues" evidence="1">
    <location>
        <begin position="443"/>
        <end position="452"/>
    </location>
</feature>
<feature type="region of interest" description="Disordered" evidence="1">
    <location>
        <begin position="24"/>
        <end position="83"/>
    </location>
</feature>
<reference evidence="2 3" key="1">
    <citation type="submission" date="2016-03" db="EMBL/GenBank/DDBJ databases">
        <title>Fine-scale spatial genetic structure of a fungal parasite of coffee scale insects.</title>
        <authorList>
            <person name="Jackson D."/>
            <person name="Zemenick K.A."/>
            <person name="Malloure B."/>
            <person name="Quandt C.A."/>
            <person name="James T.Y."/>
        </authorList>
    </citation>
    <scope>NUCLEOTIDE SEQUENCE [LARGE SCALE GENOMIC DNA]</scope>
    <source>
        <strain evidence="2 3">UM487</strain>
    </source>
</reference>
<feature type="region of interest" description="Disordered" evidence="1">
    <location>
        <begin position="233"/>
        <end position="292"/>
    </location>
</feature>
<dbReference type="EMBL" id="LUKN01001967">
    <property type="protein sequence ID" value="OAQ99873.1"/>
    <property type="molecule type" value="Genomic_DNA"/>
</dbReference>
<gene>
    <name evidence="2" type="ORF">LLEC1_03666</name>
</gene>
<sequence length="622" mass="69437">MSSFADNHDGFVLPNARFNPSAKTPSCSGLLTPPESPKASKATLPTPIPTECPASMRYHNSSNHHDPPQSFRFGASESEPRSAQHDLSHASETIYTIIEQVIEQKLAEAMGPLRLNIRRFDSENTDLDCQVGRLEQQINSQLQTLQNISAATSNNLELIAWPNLRRHRGITKSSTTTFNRNFVLSREAQKAIASLKPSQGSQNWSATCCPNGGLEGPDCNQFTHIVYNMGVTPVKKTPSKTGRSPAQDRRSQSKAFKDSDSSATLLQRTPNHTRDSSYSHTLPTDEQKRNNGRVVGRSLIMWGRPRMAEKLLLHLHYECTRHRIVLPWDSIAHRLHPGSSGAAIVQHLNRVRKELIREGHLVPPICQKPSSNSGVDPNVRGFVRLDPDGEDKDTTRPVRFDEKYDDLRFNLPDSFQHSGDEDDFTPESPSPMRMPQPRFCSGPPSTTDESATNSMRRFEQSVSAPIIVSDTKAETWQWSPQSSFCSPTRQQRSEIDELENPLLTRSFDTVTSVGSAPTSAPSTHGQWQEAPWPQYSPMGVYPYVKQHPGFQASFSGYFTMPTNYSMFSTDESFATQPEEHGMPTDCSQILGELKREDESPAMTVNENFVEVCDVGDVRIVPS</sequence>
<organism evidence="2 3">
    <name type="scientific">Cordyceps confragosa</name>
    <name type="common">Lecanicillium lecanii</name>
    <dbReference type="NCBI Taxonomy" id="2714763"/>
    <lineage>
        <taxon>Eukaryota</taxon>
        <taxon>Fungi</taxon>
        <taxon>Dikarya</taxon>
        <taxon>Ascomycota</taxon>
        <taxon>Pezizomycotina</taxon>
        <taxon>Sordariomycetes</taxon>
        <taxon>Hypocreomycetidae</taxon>
        <taxon>Hypocreales</taxon>
        <taxon>Cordycipitaceae</taxon>
        <taxon>Akanthomyces</taxon>
    </lineage>
</organism>
<evidence type="ECO:0000313" key="2">
    <source>
        <dbReference type="EMBL" id="OAQ99873.1"/>
    </source>
</evidence>
<feature type="region of interest" description="Disordered" evidence="1">
    <location>
        <begin position="366"/>
        <end position="396"/>
    </location>
</feature>
<evidence type="ECO:0000256" key="1">
    <source>
        <dbReference type="SAM" id="MobiDB-lite"/>
    </source>
</evidence>
<dbReference type="OMA" id="HASETIY"/>
<keyword evidence="3" id="KW-1185">Reference proteome</keyword>
<feature type="region of interest" description="Disordered" evidence="1">
    <location>
        <begin position="411"/>
        <end position="452"/>
    </location>
</feature>
<evidence type="ECO:0000313" key="3">
    <source>
        <dbReference type="Proteomes" id="UP000243081"/>
    </source>
</evidence>
<name>A0A179IED7_CORDF</name>
<comment type="caution">
    <text evidence="2">The sequence shown here is derived from an EMBL/GenBank/DDBJ whole genome shotgun (WGS) entry which is preliminary data.</text>
</comment>